<comment type="subcellular location">
    <subcellularLocation>
        <location evidence="1">Membrane</location>
        <topology evidence="1">Multi-pass membrane protein</topology>
    </subcellularLocation>
</comment>
<evidence type="ECO:0000313" key="8">
    <source>
        <dbReference type="Proteomes" id="UP000655420"/>
    </source>
</evidence>
<keyword evidence="3 5" id="KW-1133">Transmembrane helix</keyword>
<dbReference type="InterPro" id="IPR050638">
    <property type="entry name" value="AA-Vitamin_Transporters"/>
</dbReference>
<feature type="transmembrane region" description="Helical" evidence="5">
    <location>
        <begin position="244"/>
        <end position="267"/>
    </location>
</feature>
<reference evidence="7" key="1">
    <citation type="submission" date="2020-12" db="EMBL/GenBank/DDBJ databases">
        <title>Bacterial taxonomy.</title>
        <authorList>
            <person name="Pan X."/>
        </authorList>
    </citation>
    <scope>NUCLEOTIDE SEQUENCE</scope>
    <source>
        <strain evidence="7">M0105</strain>
    </source>
</reference>
<feature type="transmembrane region" description="Helical" evidence="5">
    <location>
        <begin position="217"/>
        <end position="237"/>
    </location>
</feature>
<evidence type="ECO:0000313" key="7">
    <source>
        <dbReference type="EMBL" id="MBK0400855.1"/>
    </source>
</evidence>
<dbReference type="EMBL" id="JAEHHL010000011">
    <property type="protein sequence ID" value="MBK0400855.1"/>
    <property type="molecule type" value="Genomic_DNA"/>
</dbReference>
<organism evidence="7 8">
    <name type="scientific">Thermohalobaculum xanthum</name>
    <dbReference type="NCBI Taxonomy" id="2753746"/>
    <lineage>
        <taxon>Bacteria</taxon>
        <taxon>Pseudomonadati</taxon>
        <taxon>Pseudomonadota</taxon>
        <taxon>Alphaproteobacteria</taxon>
        <taxon>Rhodobacterales</taxon>
        <taxon>Paracoccaceae</taxon>
        <taxon>Thermohalobaculum</taxon>
    </lineage>
</organism>
<proteinExistence type="predicted"/>
<dbReference type="AlphaFoldDB" id="A0A8J7M9S1"/>
<gene>
    <name evidence="7" type="ORF">H0I76_16770</name>
</gene>
<keyword evidence="4 5" id="KW-0472">Membrane</keyword>
<dbReference type="InterPro" id="IPR037185">
    <property type="entry name" value="EmrE-like"/>
</dbReference>
<dbReference type="InterPro" id="IPR000620">
    <property type="entry name" value="EamA_dom"/>
</dbReference>
<name>A0A8J7M9S1_9RHOB</name>
<feature type="transmembrane region" description="Helical" evidence="5">
    <location>
        <begin position="273"/>
        <end position="292"/>
    </location>
</feature>
<feature type="transmembrane region" description="Helical" evidence="5">
    <location>
        <begin position="93"/>
        <end position="113"/>
    </location>
</feature>
<dbReference type="PANTHER" id="PTHR32322:SF9">
    <property type="entry name" value="AMINO-ACID METABOLITE EFFLUX PUMP-RELATED"/>
    <property type="match status" value="1"/>
</dbReference>
<evidence type="ECO:0000259" key="6">
    <source>
        <dbReference type="Pfam" id="PF00892"/>
    </source>
</evidence>
<feature type="domain" description="EamA" evidence="6">
    <location>
        <begin position="154"/>
        <end position="289"/>
    </location>
</feature>
<feature type="transmembrane region" description="Helical" evidence="5">
    <location>
        <begin position="66"/>
        <end position="87"/>
    </location>
</feature>
<dbReference type="RefSeq" id="WP_200612543.1">
    <property type="nucleotide sequence ID" value="NZ_JAEHHL010000011.1"/>
</dbReference>
<evidence type="ECO:0000256" key="3">
    <source>
        <dbReference type="ARBA" id="ARBA00022989"/>
    </source>
</evidence>
<sequence>MTGIGRREWLLLGALSILWGGSFLFVGIAVKTLPPLTVVAARVALAAAALWLFILAGRRAVPKSGAVWASFLGMGLLNNAIPFSLIAFGQTQIAGGLASILNAMTPIFTVLVANALTADERLTPLRAAGVALGFAGVVVMVGWEALGGIGGATMGQLAILGAALSYGLASVFGRRFRRLGVDPVATAAGQVTASSAILLPLALLIDRPWALPAPDAGTIAAVVALGLLSTALAYVLFFRVLAAAGATAISLVTFLIPPSAIVLGWLVLGERLAPQHFAGLGLILAGLAAIDGRLARLAAGRRAA</sequence>
<feature type="transmembrane region" description="Helical" evidence="5">
    <location>
        <begin position="149"/>
        <end position="172"/>
    </location>
</feature>
<evidence type="ECO:0000256" key="5">
    <source>
        <dbReference type="SAM" id="Phobius"/>
    </source>
</evidence>
<keyword evidence="8" id="KW-1185">Reference proteome</keyword>
<dbReference type="Proteomes" id="UP000655420">
    <property type="component" value="Unassembled WGS sequence"/>
</dbReference>
<dbReference type="GO" id="GO:0016020">
    <property type="term" value="C:membrane"/>
    <property type="evidence" value="ECO:0007669"/>
    <property type="project" value="UniProtKB-SubCell"/>
</dbReference>
<evidence type="ECO:0000256" key="4">
    <source>
        <dbReference type="ARBA" id="ARBA00023136"/>
    </source>
</evidence>
<dbReference type="SUPFAM" id="SSF103481">
    <property type="entry name" value="Multidrug resistance efflux transporter EmrE"/>
    <property type="match status" value="2"/>
</dbReference>
<accession>A0A8J7M9S1</accession>
<evidence type="ECO:0000256" key="1">
    <source>
        <dbReference type="ARBA" id="ARBA00004141"/>
    </source>
</evidence>
<feature type="transmembrane region" description="Helical" evidence="5">
    <location>
        <begin position="184"/>
        <end position="205"/>
    </location>
</feature>
<dbReference type="PANTHER" id="PTHR32322">
    <property type="entry name" value="INNER MEMBRANE TRANSPORTER"/>
    <property type="match status" value="1"/>
</dbReference>
<dbReference type="Pfam" id="PF00892">
    <property type="entry name" value="EamA"/>
    <property type="match status" value="2"/>
</dbReference>
<feature type="domain" description="EamA" evidence="6">
    <location>
        <begin position="11"/>
        <end position="141"/>
    </location>
</feature>
<comment type="caution">
    <text evidence="7">The sequence shown here is derived from an EMBL/GenBank/DDBJ whole genome shotgun (WGS) entry which is preliminary data.</text>
</comment>
<feature type="transmembrane region" description="Helical" evidence="5">
    <location>
        <begin position="36"/>
        <end position="54"/>
    </location>
</feature>
<protein>
    <submittedName>
        <fullName evidence="7">DMT family transporter</fullName>
    </submittedName>
</protein>
<evidence type="ECO:0000256" key="2">
    <source>
        <dbReference type="ARBA" id="ARBA00022692"/>
    </source>
</evidence>
<feature type="transmembrane region" description="Helical" evidence="5">
    <location>
        <begin position="125"/>
        <end position="143"/>
    </location>
</feature>
<keyword evidence="2 5" id="KW-0812">Transmembrane</keyword>
<feature type="transmembrane region" description="Helical" evidence="5">
    <location>
        <begin position="9"/>
        <end position="30"/>
    </location>
</feature>